<organism evidence="1 2">
    <name type="scientific">Polaribacter batillariae</name>
    <dbReference type="NCBI Taxonomy" id="2808900"/>
    <lineage>
        <taxon>Bacteria</taxon>
        <taxon>Pseudomonadati</taxon>
        <taxon>Bacteroidota</taxon>
        <taxon>Flavobacteriia</taxon>
        <taxon>Flavobacteriales</taxon>
        <taxon>Flavobacteriaceae</taxon>
    </lineage>
</organism>
<accession>A0ABX7SUW5</accession>
<sequence>MINIPKNKKVILFDGVCNLCNNSVIKAIKYDKKNTFLFASLQSDAGKKITHYLGIDTTKIDSIILYEPNVSYDVKSTAALKVMNDFGGIWNLTKLLWLFPEAFRNFVYDVIAKNRYKWFGKKESCMIPTPELKAKFLE</sequence>
<proteinExistence type="predicted"/>
<reference evidence="1 2" key="1">
    <citation type="submission" date="2021-03" db="EMBL/GenBank/DDBJ databases">
        <title>Complete genome of Polaribacter_sp.G4M1.</title>
        <authorList>
            <person name="Jeong S.W."/>
            <person name="Bae J.W."/>
        </authorList>
    </citation>
    <scope>NUCLEOTIDE SEQUENCE [LARGE SCALE GENOMIC DNA]</scope>
    <source>
        <strain evidence="1 2">G4M1</strain>
    </source>
</reference>
<protein>
    <submittedName>
        <fullName evidence="1">DUF393 domain-containing protein</fullName>
    </submittedName>
</protein>
<dbReference type="EMBL" id="CP071795">
    <property type="protein sequence ID" value="QTD38027.1"/>
    <property type="molecule type" value="Genomic_DNA"/>
</dbReference>
<dbReference type="InterPro" id="IPR007263">
    <property type="entry name" value="DCC1-like"/>
</dbReference>
<dbReference type="RefSeq" id="WP_207972171.1">
    <property type="nucleotide sequence ID" value="NZ_CP071795.1"/>
</dbReference>
<dbReference type="Proteomes" id="UP000663935">
    <property type="component" value="Chromosome"/>
</dbReference>
<name>A0ABX7SUW5_9FLAO</name>
<dbReference type="Pfam" id="PF04134">
    <property type="entry name" value="DCC1-like"/>
    <property type="match status" value="1"/>
</dbReference>
<evidence type="ECO:0000313" key="2">
    <source>
        <dbReference type="Proteomes" id="UP000663935"/>
    </source>
</evidence>
<dbReference type="PANTHER" id="PTHR33639">
    <property type="entry name" value="THIOL-DISULFIDE OXIDOREDUCTASE DCC"/>
    <property type="match status" value="1"/>
</dbReference>
<keyword evidence="2" id="KW-1185">Reference proteome</keyword>
<gene>
    <name evidence="1" type="ORF">JL193_01605</name>
</gene>
<dbReference type="PANTHER" id="PTHR33639:SF2">
    <property type="entry name" value="DUF393 DOMAIN-CONTAINING PROTEIN"/>
    <property type="match status" value="1"/>
</dbReference>
<dbReference type="InterPro" id="IPR052927">
    <property type="entry name" value="DCC_oxidoreductase"/>
</dbReference>
<evidence type="ECO:0000313" key="1">
    <source>
        <dbReference type="EMBL" id="QTD38027.1"/>
    </source>
</evidence>